<feature type="transmembrane region" description="Helical" evidence="2">
    <location>
        <begin position="101"/>
        <end position="122"/>
    </location>
</feature>
<feature type="compositionally biased region" description="Polar residues" evidence="1">
    <location>
        <begin position="352"/>
        <end position="379"/>
    </location>
</feature>
<feature type="transmembrane region" description="Helical" evidence="2">
    <location>
        <begin position="210"/>
        <end position="229"/>
    </location>
</feature>
<feature type="transmembrane region" description="Helical" evidence="2">
    <location>
        <begin position="259"/>
        <end position="290"/>
    </location>
</feature>
<protein>
    <recommendedName>
        <fullName evidence="5">Transmembrane protein</fullName>
    </recommendedName>
</protein>
<organism evidence="3 4">
    <name type="scientific">Blattamonas nauphoetae</name>
    <dbReference type="NCBI Taxonomy" id="2049346"/>
    <lineage>
        <taxon>Eukaryota</taxon>
        <taxon>Metamonada</taxon>
        <taxon>Preaxostyla</taxon>
        <taxon>Oxymonadida</taxon>
        <taxon>Blattamonas</taxon>
    </lineage>
</organism>
<evidence type="ECO:0000313" key="4">
    <source>
        <dbReference type="Proteomes" id="UP001281761"/>
    </source>
</evidence>
<keyword evidence="2" id="KW-0812">Transmembrane</keyword>
<proteinExistence type="predicted"/>
<sequence length="402" mass="46191">MNEGILETLKLSLQYEISSTTPSLYGKDGLVQLIQVVAYTITFFMSLTEILSHFMKKRSCRYNAQLIFLQMITFFSLVKLLILLIPIPWNNLTYLLISDQLPRYCVFLAFQFLAIWLGTAVFSSFARNRSTKNWIAVIIIVLFILLMIASVILSIFQSSRQDGSHTLNILLGFVNMISYGTIMISILIYSVRLLHISCRLKLEKAFKQRIIALLIVIAATFLIFTLRFIHNLFALLQKNKIIVLFETLFDSAVLGKKRFASSFFCGVAFDLIFDILPIYLLFAEYFILSLHSRHQRHQRRKNRTATYKIKRGKRKKRQKKKLTNESDPSSTEESTTPGHQQTEQVPLIPKRASSQKQRTTSRGSINSSYPVGTPATQESAYFGDNQIRNDQTNYSPDFSIND</sequence>
<feature type="transmembrane region" description="Helical" evidence="2">
    <location>
        <begin position="134"/>
        <end position="157"/>
    </location>
</feature>
<evidence type="ECO:0000256" key="1">
    <source>
        <dbReference type="SAM" id="MobiDB-lite"/>
    </source>
</evidence>
<feature type="compositionally biased region" description="Low complexity" evidence="1">
    <location>
        <begin position="325"/>
        <end position="336"/>
    </location>
</feature>
<gene>
    <name evidence="3" type="ORF">BLNAU_7792</name>
</gene>
<dbReference type="Proteomes" id="UP001281761">
    <property type="component" value="Unassembled WGS sequence"/>
</dbReference>
<keyword evidence="2" id="KW-1133">Transmembrane helix</keyword>
<dbReference type="EMBL" id="JARBJD010000048">
    <property type="protein sequence ID" value="KAK2957198.1"/>
    <property type="molecule type" value="Genomic_DNA"/>
</dbReference>
<accession>A0ABQ9Y0C9</accession>
<name>A0ABQ9Y0C9_9EUKA</name>
<feature type="transmembrane region" description="Helical" evidence="2">
    <location>
        <begin position="66"/>
        <end position="89"/>
    </location>
</feature>
<keyword evidence="2" id="KW-0472">Membrane</keyword>
<feature type="region of interest" description="Disordered" evidence="1">
    <location>
        <begin position="298"/>
        <end position="402"/>
    </location>
</feature>
<evidence type="ECO:0000313" key="3">
    <source>
        <dbReference type="EMBL" id="KAK2957198.1"/>
    </source>
</evidence>
<feature type="compositionally biased region" description="Polar residues" evidence="1">
    <location>
        <begin position="386"/>
        <end position="402"/>
    </location>
</feature>
<feature type="transmembrane region" description="Helical" evidence="2">
    <location>
        <begin position="169"/>
        <end position="189"/>
    </location>
</feature>
<keyword evidence="4" id="KW-1185">Reference proteome</keyword>
<feature type="compositionally biased region" description="Basic residues" evidence="1">
    <location>
        <begin position="298"/>
        <end position="321"/>
    </location>
</feature>
<evidence type="ECO:0008006" key="5">
    <source>
        <dbReference type="Google" id="ProtNLM"/>
    </source>
</evidence>
<evidence type="ECO:0000256" key="2">
    <source>
        <dbReference type="SAM" id="Phobius"/>
    </source>
</evidence>
<reference evidence="3 4" key="1">
    <citation type="journal article" date="2022" name="bioRxiv">
        <title>Genomics of Preaxostyla Flagellates Illuminates Evolutionary Transitions and the Path Towards Mitochondrial Loss.</title>
        <authorList>
            <person name="Novak L.V.F."/>
            <person name="Treitli S.C."/>
            <person name="Pyrih J."/>
            <person name="Halakuc P."/>
            <person name="Pipaliya S.V."/>
            <person name="Vacek V."/>
            <person name="Brzon O."/>
            <person name="Soukal P."/>
            <person name="Eme L."/>
            <person name="Dacks J.B."/>
            <person name="Karnkowska A."/>
            <person name="Elias M."/>
            <person name="Hampl V."/>
        </authorList>
    </citation>
    <scope>NUCLEOTIDE SEQUENCE [LARGE SCALE GENOMIC DNA]</scope>
    <source>
        <strain evidence="3">NAU3</strain>
        <tissue evidence="3">Gut</tissue>
    </source>
</reference>
<comment type="caution">
    <text evidence="3">The sequence shown here is derived from an EMBL/GenBank/DDBJ whole genome shotgun (WGS) entry which is preliminary data.</text>
</comment>
<feature type="transmembrane region" description="Helical" evidence="2">
    <location>
        <begin position="33"/>
        <end position="54"/>
    </location>
</feature>